<comment type="caution">
    <text evidence="1">The sequence shown here is derived from an EMBL/GenBank/DDBJ whole genome shotgun (WGS) entry which is preliminary data.</text>
</comment>
<dbReference type="EMBL" id="QTSX02001006">
    <property type="protein sequence ID" value="KAJ9083427.1"/>
    <property type="molecule type" value="Genomic_DNA"/>
</dbReference>
<proteinExistence type="predicted"/>
<evidence type="ECO:0000313" key="1">
    <source>
        <dbReference type="EMBL" id="KAJ9083427.1"/>
    </source>
</evidence>
<dbReference type="Proteomes" id="UP001165960">
    <property type="component" value="Unassembled WGS sequence"/>
</dbReference>
<name>A0ACC2U9I0_9FUNG</name>
<sequence>MGHSTNHLELVQLNSSKKYSWPTLVLPHSTQSIAIYTCIYYVLTYFAGNFGCYNVHTKVFQLMMTVYPIVTALTGFQVANLVPCFARILPQLLGLYKRAACSHFPEVKPPQADAKNVGPNGEASQIKEISVPNRGLIKAPNGGNRISTISFMSWKSTLVTNQESSPEGGTDPWPKPMTTTPKQDN</sequence>
<gene>
    <name evidence="1" type="ORF">DSO57_1034821</name>
</gene>
<reference evidence="1" key="1">
    <citation type="submission" date="2022-04" db="EMBL/GenBank/DDBJ databases">
        <title>Genome of the entomopathogenic fungus Entomophthora muscae.</title>
        <authorList>
            <person name="Elya C."/>
            <person name="Lovett B.R."/>
            <person name="Lee E."/>
            <person name="Macias A.M."/>
            <person name="Hajek A.E."/>
            <person name="De Bivort B.L."/>
            <person name="Kasson M.T."/>
            <person name="De Fine Licht H.H."/>
            <person name="Stajich J.E."/>
        </authorList>
    </citation>
    <scope>NUCLEOTIDE SEQUENCE</scope>
    <source>
        <strain evidence="1">Berkeley</strain>
    </source>
</reference>
<evidence type="ECO:0000313" key="2">
    <source>
        <dbReference type="Proteomes" id="UP001165960"/>
    </source>
</evidence>
<accession>A0ACC2U9I0</accession>
<protein>
    <submittedName>
        <fullName evidence="1">Uncharacterized protein</fullName>
    </submittedName>
</protein>
<keyword evidence="2" id="KW-1185">Reference proteome</keyword>
<organism evidence="1 2">
    <name type="scientific">Entomophthora muscae</name>
    <dbReference type="NCBI Taxonomy" id="34485"/>
    <lineage>
        <taxon>Eukaryota</taxon>
        <taxon>Fungi</taxon>
        <taxon>Fungi incertae sedis</taxon>
        <taxon>Zoopagomycota</taxon>
        <taxon>Entomophthoromycotina</taxon>
        <taxon>Entomophthoromycetes</taxon>
        <taxon>Entomophthorales</taxon>
        <taxon>Entomophthoraceae</taxon>
        <taxon>Entomophthora</taxon>
    </lineage>
</organism>